<proteinExistence type="predicted"/>
<keyword evidence="3" id="KW-1185">Reference proteome</keyword>
<dbReference type="RefSeq" id="WP_330108703.1">
    <property type="nucleotide sequence ID" value="NZ_JAZDQT010000002.1"/>
</dbReference>
<feature type="chain" id="PRO_5045373105" evidence="1">
    <location>
        <begin position="25"/>
        <end position="209"/>
    </location>
</feature>
<feature type="signal peptide" evidence="1">
    <location>
        <begin position="1"/>
        <end position="24"/>
    </location>
</feature>
<sequence length="209" mass="24065">MKKITVLLTAFCCLWQLHLASAQSAEVQQLALNIEKLAQFKQILQEMKRGYETVSRGYTTIKDLSEGNFNLHQAFLDGLLEVSPGLRRYRKVADIISDQGKILTEYQAAFSRFRQSGHFSPEELGYIGQVYENLFDRSLQDLDELAMVITSGKLRMSDEERIGSIDRLYADMKSNLTFLRRFNRQTAILDAKRGAQQKEAEQLRRLYGQ</sequence>
<keyword evidence="1" id="KW-0732">Signal</keyword>
<accession>A0ABU7IAA9</accession>
<organism evidence="2 3">
    <name type="scientific">Pedobacter albus</name>
    <dbReference type="NCBI Taxonomy" id="3113905"/>
    <lineage>
        <taxon>Bacteria</taxon>
        <taxon>Pseudomonadati</taxon>
        <taxon>Bacteroidota</taxon>
        <taxon>Sphingobacteriia</taxon>
        <taxon>Sphingobacteriales</taxon>
        <taxon>Sphingobacteriaceae</taxon>
        <taxon>Pedobacter</taxon>
    </lineage>
</organism>
<protein>
    <submittedName>
        <fullName evidence="2">TerB family tellurite resistance protein</fullName>
    </submittedName>
</protein>
<dbReference type="Proteomes" id="UP001336835">
    <property type="component" value="Unassembled WGS sequence"/>
</dbReference>
<evidence type="ECO:0000313" key="2">
    <source>
        <dbReference type="EMBL" id="MEE1946403.1"/>
    </source>
</evidence>
<evidence type="ECO:0000313" key="3">
    <source>
        <dbReference type="Proteomes" id="UP001336835"/>
    </source>
</evidence>
<name>A0ABU7IAA9_9SPHI</name>
<comment type="caution">
    <text evidence="2">The sequence shown here is derived from an EMBL/GenBank/DDBJ whole genome shotgun (WGS) entry which is preliminary data.</text>
</comment>
<gene>
    <name evidence="2" type="ORF">VRU48_14865</name>
</gene>
<dbReference type="EMBL" id="JAZDQT010000002">
    <property type="protein sequence ID" value="MEE1946403.1"/>
    <property type="molecule type" value="Genomic_DNA"/>
</dbReference>
<reference evidence="2 3" key="1">
    <citation type="submission" date="2024-01" db="EMBL/GenBank/DDBJ databases">
        <title>Pedobacter sp. nov., isolated from fresh soil.</title>
        <authorList>
            <person name="Le N.T.T."/>
        </authorList>
    </citation>
    <scope>NUCLEOTIDE SEQUENCE [LARGE SCALE GENOMIC DNA]</scope>
    <source>
        <strain evidence="2 3">KR3-3</strain>
    </source>
</reference>
<evidence type="ECO:0000256" key="1">
    <source>
        <dbReference type="SAM" id="SignalP"/>
    </source>
</evidence>